<feature type="domain" description="Carbohydrate binding X2" evidence="10">
    <location>
        <begin position="415"/>
        <end position="488"/>
    </location>
</feature>
<dbReference type="SUPFAM" id="SSF81296">
    <property type="entry name" value="E set domains"/>
    <property type="match status" value="1"/>
</dbReference>
<protein>
    <submittedName>
        <fullName evidence="12">Glycoside hydrolase</fullName>
    </submittedName>
</protein>
<keyword evidence="1 8" id="KW-0732">Signal</keyword>
<evidence type="ECO:0000313" key="12">
    <source>
        <dbReference type="EMBL" id="TBL68319.1"/>
    </source>
</evidence>
<feature type="chain" id="PRO_5038896437" evidence="8">
    <location>
        <begin position="29"/>
        <end position="706"/>
    </location>
</feature>
<dbReference type="InterPro" id="IPR018087">
    <property type="entry name" value="Glyco_hydro_5_CS"/>
</dbReference>
<dbReference type="Gene3D" id="2.60.40.10">
    <property type="entry name" value="Immunoglobulins"/>
    <property type="match status" value="2"/>
</dbReference>
<sequence length="706" mass="79432">MRKITSRSLASLTIAGMMLMTLGSAGYAAETADSAKSSEASPYIKNIDVNSFKPLKPADAVKGMAPGWNLGNTMDATGGEGSWNNPPVEESTFDDIVKAGFKSVRIPITWDVYIGPGPDYKIDHDWMNRVEQVIDWALKRDLYVMINVHHDNYIWATQMAVDPTTGKFTDNFNNNMDKLEKVWAQIAQRFNYKSEKLMFEVLNEPDKGDLQDKNDTPADPDDPGRKNHLTKDEVNVMNFRMLKAIRNSGVHNDKRLVVIGAEGDNSEDAVDHLIMPQDRYVLATFHYYTPWDFVSNWWGRTTWGSDADKQEMDKYFRPVYDKFVRNGVPVIVGEFGTVGKVYEHSKEYYYDYMMQLSYKYGFAPIYWDNGNDNLDRKNHTWRFEKAMQTIVTGAQGIRNSFVFPGEAYIPAEKPLENYVARLELNGNTLEGIYNGSSRLSAGDDYTWDAEKSEITINKSFLSKVLKPNATGTNAELEFQFSRGLKQTLPLIQYVQPKFSTTEVTAAGAADDVKIPIDFNGTMLATVKAVTSSGAPIKEDWAKGYLRFGDDFDSDGQNVILKSGLLKNLNLGSEMKVTFEFFPKGVSQDVNVKMAEGPKHPDFKNKVVIKPKEAVVGQEVEIIGKITSVDGANISNAVVNIEIHHNGQKVDQKVFNGEMVKENDTLSVIHTFIPKESGKYTVKFALFTKDWKEGIFWNDSAGTFTVK</sequence>
<accession>A0A4Q9DCM4</accession>
<dbReference type="PANTHER" id="PTHR31297:SF17">
    <property type="entry name" value="ENDOGLUCANASE"/>
    <property type="match status" value="1"/>
</dbReference>
<dbReference type="PROSITE" id="PS00659">
    <property type="entry name" value="GLYCOSYL_HYDROL_F5"/>
    <property type="match status" value="1"/>
</dbReference>
<dbReference type="SUPFAM" id="SSF51445">
    <property type="entry name" value="(Trans)glycosidases"/>
    <property type="match status" value="1"/>
</dbReference>
<feature type="domain" description="Glycoside hydrolase family 5" evidence="9">
    <location>
        <begin position="72"/>
        <end position="372"/>
    </location>
</feature>
<evidence type="ECO:0000256" key="4">
    <source>
        <dbReference type="ARBA" id="ARBA00023277"/>
    </source>
</evidence>
<comment type="caution">
    <text evidence="12">The sequence shown here is derived from an EMBL/GenBank/DDBJ whole genome shotgun (WGS) entry which is preliminary data.</text>
</comment>
<keyword evidence="5" id="KW-0326">Glycosidase</keyword>
<dbReference type="InterPro" id="IPR005102">
    <property type="entry name" value="Carbo-bd_X2"/>
</dbReference>
<dbReference type="InterPro" id="IPR014756">
    <property type="entry name" value="Ig_E-set"/>
</dbReference>
<keyword evidence="6" id="KW-0624">Polysaccharide degradation</keyword>
<organism evidence="12 13">
    <name type="scientific">Paenibacillus thalictri</name>
    <dbReference type="NCBI Taxonomy" id="2527873"/>
    <lineage>
        <taxon>Bacteria</taxon>
        <taxon>Bacillati</taxon>
        <taxon>Bacillota</taxon>
        <taxon>Bacilli</taxon>
        <taxon>Bacillales</taxon>
        <taxon>Paenibacillaceae</taxon>
        <taxon>Paenibacillus</taxon>
    </lineage>
</organism>
<name>A0A4Q9DCM4_9BACL</name>
<dbReference type="InterPro" id="IPR040946">
    <property type="entry name" value="CBM46"/>
</dbReference>
<evidence type="ECO:0000256" key="6">
    <source>
        <dbReference type="ARBA" id="ARBA00023326"/>
    </source>
</evidence>
<evidence type="ECO:0000256" key="2">
    <source>
        <dbReference type="ARBA" id="ARBA00022801"/>
    </source>
</evidence>
<gene>
    <name evidence="12" type="ORF">EYB31_38375</name>
</gene>
<evidence type="ECO:0000256" key="5">
    <source>
        <dbReference type="ARBA" id="ARBA00023295"/>
    </source>
</evidence>
<dbReference type="InterPro" id="IPR013783">
    <property type="entry name" value="Ig-like_fold"/>
</dbReference>
<dbReference type="AlphaFoldDB" id="A0A4Q9DCM4"/>
<dbReference type="InterPro" id="IPR017853">
    <property type="entry name" value="GH"/>
</dbReference>
<keyword evidence="13" id="KW-1185">Reference proteome</keyword>
<proteinExistence type="predicted"/>
<dbReference type="Pfam" id="PF03442">
    <property type="entry name" value="CBM_X2"/>
    <property type="match status" value="1"/>
</dbReference>
<feature type="signal peptide" evidence="8">
    <location>
        <begin position="1"/>
        <end position="28"/>
    </location>
</feature>
<dbReference type="GO" id="GO:0030245">
    <property type="term" value="P:cellulose catabolic process"/>
    <property type="evidence" value="ECO:0007669"/>
    <property type="project" value="UniProtKB-KW"/>
</dbReference>
<dbReference type="GO" id="GO:0005576">
    <property type="term" value="C:extracellular region"/>
    <property type="evidence" value="ECO:0007669"/>
    <property type="project" value="TreeGrafter"/>
</dbReference>
<evidence type="ECO:0000259" key="9">
    <source>
        <dbReference type="Pfam" id="PF00150"/>
    </source>
</evidence>
<dbReference type="Gene3D" id="3.20.20.80">
    <property type="entry name" value="Glycosidases"/>
    <property type="match status" value="1"/>
</dbReference>
<dbReference type="GO" id="GO:0009986">
    <property type="term" value="C:cell surface"/>
    <property type="evidence" value="ECO:0007669"/>
    <property type="project" value="TreeGrafter"/>
</dbReference>
<dbReference type="EMBL" id="SIRE01000047">
    <property type="protein sequence ID" value="TBL68319.1"/>
    <property type="molecule type" value="Genomic_DNA"/>
</dbReference>
<dbReference type="InterPro" id="IPR050386">
    <property type="entry name" value="Glycosyl_hydrolase_5"/>
</dbReference>
<keyword evidence="3" id="KW-0136">Cellulose degradation</keyword>
<feature type="region of interest" description="Disordered" evidence="7">
    <location>
        <begin position="206"/>
        <end position="230"/>
    </location>
</feature>
<keyword evidence="4" id="KW-0119">Carbohydrate metabolism</keyword>
<feature type="domain" description="Endoglucanase B carbohydrate binding" evidence="11">
    <location>
        <begin position="504"/>
        <end position="582"/>
    </location>
</feature>
<dbReference type="Pfam" id="PF00150">
    <property type="entry name" value="Cellulase"/>
    <property type="match status" value="1"/>
</dbReference>
<dbReference type="GO" id="GO:0008422">
    <property type="term" value="F:beta-glucosidase activity"/>
    <property type="evidence" value="ECO:0007669"/>
    <property type="project" value="TreeGrafter"/>
</dbReference>
<dbReference type="Pfam" id="PF18448">
    <property type="entry name" value="CBM46"/>
    <property type="match status" value="1"/>
</dbReference>
<evidence type="ECO:0000259" key="10">
    <source>
        <dbReference type="Pfam" id="PF03442"/>
    </source>
</evidence>
<keyword evidence="2 12" id="KW-0378">Hydrolase</keyword>
<dbReference type="PANTHER" id="PTHR31297">
    <property type="entry name" value="GLUCAN ENDO-1,6-BETA-GLUCOSIDASE B"/>
    <property type="match status" value="1"/>
</dbReference>
<dbReference type="OrthoDB" id="9800955at2"/>
<dbReference type="RefSeq" id="WP_131018902.1">
    <property type="nucleotide sequence ID" value="NZ_SIRE01000047.1"/>
</dbReference>
<evidence type="ECO:0000256" key="8">
    <source>
        <dbReference type="SAM" id="SignalP"/>
    </source>
</evidence>
<evidence type="ECO:0000313" key="13">
    <source>
        <dbReference type="Proteomes" id="UP000293142"/>
    </source>
</evidence>
<evidence type="ECO:0000256" key="7">
    <source>
        <dbReference type="SAM" id="MobiDB-lite"/>
    </source>
</evidence>
<evidence type="ECO:0000256" key="1">
    <source>
        <dbReference type="ARBA" id="ARBA00022729"/>
    </source>
</evidence>
<dbReference type="Proteomes" id="UP000293142">
    <property type="component" value="Unassembled WGS sequence"/>
</dbReference>
<evidence type="ECO:0000259" key="11">
    <source>
        <dbReference type="Pfam" id="PF18448"/>
    </source>
</evidence>
<evidence type="ECO:0000256" key="3">
    <source>
        <dbReference type="ARBA" id="ARBA00023001"/>
    </source>
</evidence>
<dbReference type="InterPro" id="IPR001547">
    <property type="entry name" value="Glyco_hydro_5"/>
</dbReference>
<reference evidence="12 13" key="1">
    <citation type="submission" date="2019-02" db="EMBL/GenBank/DDBJ databases">
        <title>Paenibacillus sp. nov., isolated from surface-sterilized tissue of Thalictrum simplex L.</title>
        <authorList>
            <person name="Tuo L."/>
        </authorList>
    </citation>
    <scope>NUCLEOTIDE SEQUENCE [LARGE SCALE GENOMIC DNA]</scope>
    <source>
        <strain evidence="12 13">N2SHLJ1</strain>
    </source>
</reference>